<dbReference type="PANTHER" id="PTHR33446">
    <property type="entry name" value="PROTEIN TONB-RELATED"/>
    <property type="match status" value="1"/>
</dbReference>
<dbReference type="GO" id="GO:0030288">
    <property type="term" value="C:outer membrane-bounded periplasmic space"/>
    <property type="evidence" value="ECO:0007669"/>
    <property type="project" value="InterPro"/>
</dbReference>
<evidence type="ECO:0000256" key="5">
    <source>
        <dbReference type="ARBA" id="ARBA00022519"/>
    </source>
</evidence>
<evidence type="ECO:0000256" key="2">
    <source>
        <dbReference type="ARBA" id="ARBA00006555"/>
    </source>
</evidence>
<evidence type="ECO:0000256" key="4">
    <source>
        <dbReference type="ARBA" id="ARBA00022475"/>
    </source>
</evidence>
<dbReference type="PRINTS" id="PR01374">
    <property type="entry name" value="TONBPROTEIN"/>
</dbReference>
<organism evidence="13 14">
    <name type="scientific">Nicoletella semolina</name>
    <dbReference type="NCBI Taxonomy" id="271160"/>
    <lineage>
        <taxon>Bacteria</taxon>
        <taxon>Pseudomonadati</taxon>
        <taxon>Pseudomonadota</taxon>
        <taxon>Gammaproteobacteria</taxon>
        <taxon>Pasteurellales</taxon>
        <taxon>Pasteurellaceae</taxon>
        <taxon>Nicoletella</taxon>
    </lineage>
</organism>
<dbReference type="GO" id="GO:0098797">
    <property type="term" value="C:plasma membrane protein complex"/>
    <property type="evidence" value="ECO:0007669"/>
    <property type="project" value="TreeGrafter"/>
</dbReference>
<keyword evidence="14" id="KW-1185">Reference proteome</keyword>
<keyword evidence="9" id="KW-0472">Membrane</keyword>
<dbReference type="GO" id="GO:0015031">
    <property type="term" value="P:protein transport"/>
    <property type="evidence" value="ECO:0007669"/>
    <property type="project" value="UniProtKB-UniRule"/>
</dbReference>
<evidence type="ECO:0000256" key="6">
    <source>
        <dbReference type="ARBA" id="ARBA00022692"/>
    </source>
</evidence>
<dbReference type="InterPro" id="IPR003538">
    <property type="entry name" value="TonB"/>
</dbReference>
<evidence type="ECO:0000256" key="3">
    <source>
        <dbReference type="ARBA" id="ARBA00022448"/>
    </source>
</evidence>
<name>A0A4R2N7J6_9PAST</name>
<evidence type="ECO:0000256" key="1">
    <source>
        <dbReference type="ARBA" id="ARBA00004383"/>
    </source>
</evidence>
<dbReference type="InterPro" id="IPR006260">
    <property type="entry name" value="TonB/TolA_C"/>
</dbReference>
<dbReference type="RefSeq" id="WP_132501587.1">
    <property type="nucleotide sequence ID" value="NZ_LVXA01000001.1"/>
</dbReference>
<feature type="compositionally biased region" description="Basic and acidic residues" evidence="11">
    <location>
        <begin position="113"/>
        <end position="122"/>
    </location>
</feature>
<keyword evidence="5 10" id="KW-0997">Cell inner membrane</keyword>
<dbReference type="PROSITE" id="PS52015">
    <property type="entry name" value="TONB_CTD"/>
    <property type="match status" value="1"/>
</dbReference>
<dbReference type="PANTHER" id="PTHR33446:SF2">
    <property type="entry name" value="PROTEIN TONB"/>
    <property type="match status" value="1"/>
</dbReference>
<dbReference type="GO" id="GO:0015891">
    <property type="term" value="P:siderophore transport"/>
    <property type="evidence" value="ECO:0007669"/>
    <property type="project" value="InterPro"/>
</dbReference>
<dbReference type="OrthoDB" id="9115347at2"/>
<dbReference type="SUPFAM" id="SSF74653">
    <property type="entry name" value="TolA/TonB C-terminal domain"/>
    <property type="match status" value="1"/>
</dbReference>
<dbReference type="NCBIfam" id="TIGR01352">
    <property type="entry name" value="tonB_Cterm"/>
    <property type="match status" value="1"/>
</dbReference>
<evidence type="ECO:0000256" key="7">
    <source>
        <dbReference type="ARBA" id="ARBA00022927"/>
    </source>
</evidence>
<dbReference type="EMBL" id="SLXJ01000009">
    <property type="protein sequence ID" value="TCP16828.1"/>
    <property type="molecule type" value="Genomic_DNA"/>
</dbReference>
<reference evidence="13 14" key="1">
    <citation type="submission" date="2019-03" db="EMBL/GenBank/DDBJ databases">
        <title>Genomic Encyclopedia of Type Strains, Phase IV (KMG-IV): sequencing the most valuable type-strain genomes for metagenomic binning, comparative biology and taxonomic classification.</title>
        <authorList>
            <person name="Goeker M."/>
        </authorList>
    </citation>
    <scope>NUCLEOTIDE SEQUENCE [LARGE SCALE GENOMIC DNA]</scope>
    <source>
        <strain evidence="13 14">DSM 16380</strain>
    </source>
</reference>
<evidence type="ECO:0000256" key="10">
    <source>
        <dbReference type="RuleBase" id="RU362123"/>
    </source>
</evidence>
<evidence type="ECO:0000256" key="11">
    <source>
        <dbReference type="SAM" id="MobiDB-lite"/>
    </source>
</evidence>
<comment type="function">
    <text evidence="10">Interacts with outer membrane receptor proteins that carry out high-affinity binding and energy dependent uptake into the periplasmic space of specific substrates. It could act to transduce energy from the cytoplasmic membrane to specific energy-requiring processes in the outer membrane, resulting in the release into the periplasm of ligands bound by these outer membrane proteins.</text>
</comment>
<keyword evidence="6" id="KW-0812">Transmembrane</keyword>
<keyword evidence="8" id="KW-1133">Transmembrane helix</keyword>
<dbReference type="GO" id="GO:0031992">
    <property type="term" value="F:energy transducer activity"/>
    <property type="evidence" value="ECO:0007669"/>
    <property type="project" value="InterPro"/>
</dbReference>
<proteinExistence type="inferred from homology"/>
<evidence type="ECO:0000256" key="9">
    <source>
        <dbReference type="ARBA" id="ARBA00023136"/>
    </source>
</evidence>
<comment type="similarity">
    <text evidence="2 10">Belongs to the TonB family.</text>
</comment>
<feature type="region of interest" description="Disordered" evidence="11">
    <location>
        <begin position="74"/>
        <end position="124"/>
    </location>
</feature>
<evidence type="ECO:0000259" key="12">
    <source>
        <dbReference type="PROSITE" id="PS52015"/>
    </source>
</evidence>
<gene>
    <name evidence="13" type="ORF">EV693_10943</name>
</gene>
<accession>A0A4R2N7J6</accession>
<dbReference type="InterPro" id="IPR051045">
    <property type="entry name" value="TonB-dependent_transducer"/>
</dbReference>
<keyword evidence="3 10" id="KW-0813">Transport</keyword>
<dbReference type="GO" id="GO:0055085">
    <property type="term" value="P:transmembrane transport"/>
    <property type="evidence" value="ECO:0007669"/>
    <property type="project" value="InterPro"/>
</dbReference>
<keyword evidence="7 10" id="KW-0653">Protein transport</keyword>
<evidence type="ECO:0000313" key="13">
    <source>
        <dbReference type="EMBL" id="TCP16828.1"/>
    </source>
</evidence>
<evidence type="ECO:0000256" key="8">
    <source>
        <dbReference type="ARBA" id="ARBA00022989"/>
    </source>
</evidence>
<protein>
    <recommendedName>
        <fullName evidence="10">Protein TonB</fullName>
    </recommendedName>
</protein>
<dbReference type="Pfam" id="PF03544">
    <property type="entry name" value="TonB_C"/>
    <property type="match status" value="1"/>
</dbReference>
<dbReference type="AlphaFoldDB" id="A0A4R2N7J6"/>
<feature type="domain" description="TonB C-terminal" evidence="12">
    <location>
        <begin position="167"/>
        <end position="255"/>
    </location>
</feature>
<dbReference type="InterPro" id="IPR037682">
    <property type="entry name" value="TonB_C"/>
</dbReference>
<comment type="caution">
    <text evidence="13">The sequence shown here is derived from an EMBL/GenBank/DDBJ whole genome shotgun (WGS) entry which is preliminary data.</text>
</comment>
<dbReference type="Gene3D" id="3.30.1150.10">
    <property type="match status" value="1"/>
</dbReference>
<sequence>MKKNHSRIGFTLSLLAHTGVFAGIWLMVSHPSTRPAAEDVSSISMEMMAAILEQPAVAIAADDPIEEEKIEELLPELDPIPEPLPEPPKPKAKPKEEPKKPEKPKEKVKKVVKAKEKGKKPQEGVVAKAIPDAIQGTKEQIGIKNGNPNGTGISNGTSSGGMIDVYRSQLQKSLQRYAMNSYPKREQLMRRAGVVTIALSVDSTGQVVNVTITHSSGNENLDKAAVRAAQSVKMKTAPPAGFPNRLTVPIRFSID</sequence>
<keyword evidence="4 10" id="KW-1003">Cell membrane</keyword>
<comment type="subcellular location">
    <subcellularLocation>
        <location evidence="1 10">Cell inner membrane</location>
        <topology evidence="1 10">Single-pass membrane protein</topology>
        <orientation evidence="1 10">Periplasmic side</orientation>
    </subcellularLocation>
</comment>
<feature type="compositionally biased region" description="Basic and acidic residues" evidence="11">
    <location>
        <begin position="93"/>
        <end position="105"/>
    </location>
</feature>
<keyword evidence="10" id="KW-0735">Signal-anchor</keyword>
<evidence type="ECO:0000313" key="14">
    <source>
        <dbReference type="Proteomes" id="UP000295537"/>
    </source>
</evidence>
<feature type="compositionally biased region" description="Pro residues" evidence="11">
    <location>
        <begin position="78"/>
        <end position="87"/>
    </location>
</feature>
<dbReference type="Proteomes" id="UP000295537">
    <property type="component" value="Unassembled WGS sequence"/>
</dbReference>